<dbReference type="Pfam" id="PF07985">
    <property type="entry name" value="SRR1"/>
    <property type="match status" value="1"/>
</dbReference>
<organism evidence="2 3">
    <name type="scientific">Phialocephala subalpina</name>
    <dbReference type="NCBI Taxonomy" id="576137"/>
    <lineage>
        <taxon>Eukaryota</taxon>
        <taxon>Fungi</taxon>
        <taxon>Dikarya</taxon>
        <taxon>Ascomycota</taxon>
        <taxon>Pezizomycotina</taxon>
        <taxon>Leotiomycetes</taxon>
        <taxon>Helotiales</taxon>
        <taxon>Mollisiaceae</taxon>
        <taxon>Phialocephala</taxon>
        <taxon>Phialocephala fortinii species complex</taxon>
    </lineage>
</organism>
<dbReference type="InterPro" id="IPR012942">
    <property type="entry name" value="SRR1-like"/>
</dbReference>
<dbReference type="STRING" id="576137.A0A1L7XDU3"/>
<dbReference type="OrthoDB" id="5318346at2759"/>
<keyword evidence="3" id="KW-1185">Reference proteome</keyword>
<name>A0A1L7XDU3_9HELO</name>
<gene>
    <name evidence="2" type="ORF">PAC_13034</name>
</gene>
<evidence type="ECO:0000313" key="2">
    <source>
        <dbReference type="EMBL" id="CZR63137.1"/>
    </source>
</evidence>
<dbReference type="AlphaFoldDB" id="A0A1L7XDU3"/>
<dbReference type="Proteomes" id="UP000184330">
    <property type="component" value="Unassembled WGS sequence"/>
</dbReference>
<accession>A0A1L7XDU3</accession>
<sequence>MVRKKKSSVKPQGLVHTKRRQVEDTDGWTHIIDTPKTKKATPKTPAFHGGDFEIGGVSYVNRTLEEIKDEFEHFKRAWEERPACHDLKSKLQDLNNIENIIILGLGSLQTSRREGRRTSATQLAALQTILEILREADGTTAAGDRKDLPVVLQDPQYTEIDKAFLSSLGYKVVDDPEAFKEVTEGSLVYAIHCYGPVYKSISEGPRPRVFIGTDIENFGRLGTDEELKVQLDEMVKDCQILDFPQVRHDFSDTKIYWRKESTFRA</sequence>
<reference evidence="2 3" key="1">
    <citation type="submission" date="2016-03" db="EMBL/GenBank/DDBJ databases">
        <authorList>
            <person name="Ploux O."/>
        </authorList>
    </citation>
    <scope>NUCLEOTIDE SEQUENCE [LARGE SCALE GENOMIC DNA]</scope>
    <source>
        <strain evidence="2 3">UAMH 11012</strain>
    </source>
</reference>
<feature type="domain" description="SRR1-like" evidence="1">
    <location>
        <begin position="89"/>
        <end position="257"/>
    </location>
</feature>
<protein>
    <recommendedName>
        <fullName evidence="1">SRR1-like domain-containing protein</fullName>
    </recommendedName>
</protein>
<evidence type="ECO:0000313" key="3">
    <source>
        <dbReference type="Proteomes" id="UP000184330"/>
    </source>
</evidence>
<dbReference type="PANTHER" id="PTHR42080:SF1">
    <property type="entry name" value="SRR1-LIKE DOMAIN-CONTAINING PROTEIN"/>
    <property type="match status" value="1"/>
</dbReference>
<evidence type="ECO:0000259" key="1">
    <source>
        <dbReference type="Pfam" id="PF07985"/>
    </source>
</evidence>
<dbReference type="EMBL" id="FJOG01000022">
    <property type="protein sequence ID" value="CZR63137.1"/>
    <property type="molecule type" value="Genomic_DNA"/>
</dbReference>
<dbReference type="PANTHER" id="PTHR42080">
    <property type="entry name" value="SRR1 DOMAIN-CONTAINING PROTEIN"/>
    <property type="match status" value="1"/>
</dbReference>
<proteinExistence type="predicted"/>